<keyword evidence="3 4" id="KW-0440">LIM domain</keyword>
<dbReference type="eggNOG" id="ENOG502QWQX">
    <property type="taxonomic scope" value="Eukaryota"/>
</dbReference>
<feature type="region of interest" description="Disordered" evidence="6">
    <location>
        <begin position="134"/>
        <end position="165"/>
    </location>
</feature>
<feature type="coiled-coil region" evidence="5">
    <location>
        <begin position="566"/>
        <end position="593"/>
    </location>
</feature>
<dbReference type="CDD" id="cd09400">
    <property type="entry name" value="LIM_like_1"/>
    <property type="match status" value="1"/>
</dbReference>
<dbReference type="PROSITE" id="PS51848">
    <property type="entry name" value="BMERB"/>
    <property type="match status" value="1"/>
</dbReference>
<dbReference type="SMART" id="SM00132">
    <property type="entry name" value="LIM"/>
    <property type="match status" value="1"/>
</dbReference>
<accession>E0V8Y9</accession>
<dbReference type="Pfam" id="PF12130">
    <property type="entry name" value="bMERB_dom"/>
    <property type="match status" value="1"/>
</dbReference>
<feature type="compositionally biased region" description="Basic and acidic residues" evidence="6">
    <location>
        <begin position="298"/>
        <end position="309"/>
    </location>
</feature>
<reference evidence="9" key="1">
    <citation type="submission" date="2007-04" db="EMBL/GenBank/DDBJ databases">
        <title>Annotation of Pediculus humanus corporis strain USDA.</title>
        <authorList>
            <person name="Kirkness E."/>
            <person name="Hannick L."/>
            <person name="Hass B."/>
            <person name="Bruggner R."/>
            <person name="Lawson D."/>
            <person name="Bidwell S."/>
            <person name="Joardar V."/>
            <person name="Caler E."/>
            <person name="Walenz B."/>
            <person name="Inman J."/>
            <person name="Schobel S."/>
            <person name="Galinsky K."/>
            <person name="Amedeo P."/>
            <person name="Strausberg R."/>
        </authorList>
    </citation>
    <scope>NUCLEOTIDE SEQUENCE</scope>
    <source>
        <strain evidence="9">USDA</strain>
    </source>
</reference>
<keyword evidence="1 4" id="KW-0479">Metal-binding</keyword>
<evidence type="ECO:0000259" key="7">
    <source>
        <dbReference type="PROSITE" id="PS50023"/>
    </source>
</evidence>
<feature type="compositionally biased region" description="Basic and acidic residues" evidence="6">
    <location>
        <begin position="254"/>
        <end position="276"/>
    </location>
</feature>
<dbReference type="FunCoup" id="E0V8Y9">
    <property type="interactions" value="545"/>
</dbReference>
<dbReference type="VEuPathDB" id="VectorBase:PHUM002180"/>
<keyword evidence="2 4" id="KW-0862">Zinc</keyword>
<dbReference type="PROSITE" id="PS00478">
    <property type="entry name" value="LIM_DOMAIN_1"/>
    <property type="match status" value="1"/>
</dbReference>
<organism>
    <name type="scientific">Pediculus humanus subsp. corporis</name>
    <name type="common">Body louse</name>
    <dbReference type="NCBI Taxonomy" id="121224"/>
    <lineage>
        <taxon>Eukaryota</taxon>
        <taxon>Metazoa</taxon>
        <taxon>Ecdysozoa</taxon>
        <taxon>Arthropoda</taxon>
        <taxon>Hexapoda</taxon>
        <taxon>Insecta</taxon>
        <taxon>Pterygota</taxon>
        <taxon>Neoptera</taxon>
        <taxon>Paraneoptera</taxon>
        <taxon>Psocodea</taxon>
        <taxon>Troctomorpha</taxon>
        <taxon>Phthiraptera</taxon>
        <taxon>Anoplura</taxon>
        <taxon>Pediculidae</taxon>
        <taxon>Pediculus</taxon>
    </lineage>
</organism>
<dbReference type="CTD" id="8233321"/>
<dbReference type="OrthoDB" id="10017054at2759"/>
<feature type="region of interest" description="Disordered" evidence="6">
    <location>
        <begin position="82"/>
        <end position="104"/>
    </location>
</feature>
<dbReference type="OMA" id="MGRPERN"/>
<evidence type="ECO:0000256" key="4">
    <source>
        <dbReference type="PROSITE-ProRule" id="PRU00125"/>
    </source>
</evidence>
<feature type="compositionally biased region" description="Basic and acidic residues" evidence="6">
    <location>
        <begin position="516"/>
        <end position="528"/>
    </location>
</feature>
<evidence type="ECO:0000256" key="2">
    <source>
        <dbReference type="ARBA" id="ARBA00022833"/>
    </source>
</evidence>
<evidence type="ECO:0000256" key="6">
    <source>
        <dbReference type="SAM" id="MobiDB-lite"/>
    </source>
</evidence>
<dbReference type="AlphaFoldDB" id="E0V8Y9"/>
<dbReference type="EMBL" id="AAZO01000032">
    <property type="status" value="NOT_ANNOTATED_CDS"/>
    <property type="molecule type" value="Genomic_DNA"/>
</dbReference>
<dbReference type="InterPro" id="IPR050540">
    <property type="entry name" value="F-actin_Monoox_Mical"/>
</dbReference>
<evidence type="ECO:0000313" key="11">
    <source>
        <dbReference type="Proteomes" id="UP000009046"/>
    </source>
</evidence>
<feature type="region of interest" description="Disordered" evidence="6">
    <location>
        <begin position="249"/>
        <end position="552"/>
    </location>
</feature>
<dbReference type="InterPro" id="IPR001781">
    <property type="entry name" value="Znf_LIM"/>
</dbReference>
<evidence type="ECO:0000313" key="9">
    <source>
        <dbReference type="EMBL" id="EEB09845.1"/>
    </source>
</evidence>
<dbReference type="InterPro" id="IPR022735">
    <property type="entry name" value="bMERB_dom"/>
</dbReference>
<evidence type="ECO:0000259" key="8">
    <source>
        <dbReference type="PROSITE" id="PS51848"/>
    </source>
</evidence>
<feature type="compositionally biased region" description="Basic and acidic residues" evidence="6">
    <location>
        <begin position="143"/>
        <end position="153"/>
    </location>
</feature>
<dbReference type="STRING" id="121224.E0V8Y9"/>
<dbReference type="KEGG" id="phu:Phum_PHUM002180"/>
<dbReference type="SMART" id="SM01203">
    <property type="entry name" value="DUF3585"/>
    <property type="match status" value="1"/>
</dbReference>
<dbReference type="EnsemblMetazoa" id="PHUM002180-RA">
    <property type="protein sequence ID" value="PHUM002180-PA"/>
    <property type="gene ID" value="PHUM002180"/>
</dbReference>
<reference evidence="10" key="3">
    <citation type="submission" date="2021-02" db="UniProtKB">
        <authorList>
            <consortium name="EnsemblMetazoa"/>
        </authorList>
    </citation>
    <scope>IDENTIFICATION</scope>
    <source>
        <strain evidence="10">USDA</strain>
    </source>
</reference>
<protein>
    <recommendedName>
        <fullName evidence="12">MICAL-like protein 1</fullName>
    </recommendedName>
</protein>
<dbReference type="GeneID" id="8233321"/>
<feature type="compositionally biased region" description="Basic and acidic residues" evidence="6">
    <location>
        <begin position="321"/>
        <end position="337"/>
    </location>
</feature>
<keyword evidence="11" id="KW-1185">Reference proteome</keyword>
<evidence type="ECO:0000256" key="3">
    <source>
        <dbReference type="ARBA" id="ARBA00023038"/>
    </source>
</evidence>
<dbReference type="InParanoid" id="E0V8Y9"/>
<evidence type="ECO:0000313" key="10">
    <source>
        <dbReference type="EnsemblMetazoa" id="PHUM002180-PA"/>
    </source>
</evidence>
<dbReference type="RefSeq" id="XP_002422583.1">
    <property type="nucleotide sequence ID" value="XM_002422538.1"/>
</dbReference>
<dbReference type="HOGENOM" id="CLU_008660_0_0_1"/>
<feature type="domain" description="LIM zinc-binding" evidence="7">
    <location>
        <begin position="9"/>
        <end position="70"/>
    </location>
</feature>
<reference evidence="9" key="2">
    <citation type="submission" date="2007-04" db="EMBL/GenBank/DDBJ databases">
        <title>The genome of the human body louse.</title>
        <authorList>
            <consortium name="The Human Body Louse Genome Consortium"/>
            <person name="Kirkness E."/>
            <person name="Walenz B."/>
            <person name="Hass B."/>
            <person name="Bruggner R."/>
            <person name="Strausberg R."/>
        </authorList>
    </citation>
    <scope>NUCLEOTIDE SEQUENCE</scope>
    <source>
        <strain evidence="9">USDA</strain>
    </source>
</reference>
<dbReference type="Proteomes" id="UP000009046">
    <property type="component" value="Unassembled WGS sequence"/>
</dbReference>
<feature type="compositionally biased region" description="Polar residues" evidence="6">
    <location>
        <begin position="82"/>
        <end position="91"/>
    </location>
</feature>
<dbReference type="Pfam" id="PF00412">
    <property type="entry name" value="LIM"/>
    <property type="match status" value="1"/>
</dbReference>
<feature type="compositionally biased region" description="Polar residues" evidence="6">
    <location>
        <begin position="433"/>
        <end position="452"/>
    </location>
</feature>
<dbReference type="GO" id="GO:0046872">
    <property type="term" value="F:metal ion binding"/>
    <property type="evidence" value="ECO:0007669"/>
    <property type="project" value="UniProtKB-KW"/>
</dbReference>
<feature type="domain" description="BMERB" evidence="8">
    <location>
        <begin position="553"/>
        <end position="716"/>
    </location>
</feature>
<gene>
    <name evidence="10" type="primary">8233321</name>
    <name evidence="9" type="ORF">Phum_PHUM002180</name>
</gene>
<sequence length="752" mass="85052">MLVGSGRLETCWSCRRPVFLAERLVAGGKLRHRTCFTCKRCGNQLNLVGCYETESGDFVCETCPDEEKENDISRSENETLKTFGNEQSSSVADEPVKNVADDDGDDDYSLNFEIALDSFVKNRNSSMKEFLGNLINSSSSDSPDTKSVVDSKSNENPPSVGVLNPAGTSLEYGSDLVNSVPPVKSVDVNQHSTASLEKTLNTKIKTLLGRDFKETLSLLNHEPESFLADVSDIIDSVISDAVKKVEEKLEDDLSEKPSDEKELLLEKGVGEEKDVLIDNNVDDDDDVKNPFDSNGSTAREEEKKKKESLEATEINESLVSTKDESMSIDDAHEKAENYPEDLNPFADFEEDEKNVSAKTSSPSPRKPPVPAVRTKTPRKTSYNQSGKKIIEAPKVNLNPFWSDGEPSSDDETGGKPIPAPRTLLKVPEEDSPFSRSQYGSFSSLNSLGSTASYIRKKKGPAPQPPAGTKSLQYPVSPPESLSSQRSSSPTASIRSHRKSKPAPPPPPIKYIDGDYMSDKKEKNYENKMKQNLSVPDKSSYGKWKRKKGQAPALPIPQRRRITPLPLPEFYRELEDLEIQQRELERQGVTIEQTIRMYETDDSTQESEGSEMSGKDVEGMILQLFDIVNQKNELFRRQAELMYLRRQQRLEEEHADIEYQIRCLMGRPERNKTDSDKAQEEELIRRLVEVVERRNEIIECLDMDRKREVEEDKSIHHHLEVFAGEYNFKIKIEKKKKNFLDTRQSLFHRQKYI</sequence>
<feature type="compositionally biased region" description="Low complexity" evidence="6">
    <location>
        <begin position="478"/>
        <end position="493"/>
    </location>
</feature>
<proteinExistence type="predicted"/>
<dbReference type="PANTHER" id="PTHR23167">
    <property type="entry name" value="CALPONIN HOMOLOGY DOMAIN-CONTAINING PROTEIN DDB_G0272472-RELATED"/>
    <property type="match status" value="1"/>
</dbReference>
<dbReference type="EMBL" id="DS234986">
    <property type="protein sequence ID" value="EEB09845.1"/>
    <property type="molecule type" value="Genomic_DNA"/>
</dbReference>
<dbReference type="Gene3D" id="2.10.110.10">
    <property type="entry name" value="Cysteine Rich Protein"/>
    <property type="match status" value="1"/>
</dbReference>
<keyword evidence="5" id="KW-0175">Coiled coil</keyword>
<name>E0V8Y9_PEDHC</name>
<dbReference type="PROSITE" id="PS50023">
    <property type="entry name" value="LIM_DOMAIN_2"/>
    <property type="match status" value="1"/>
</dbReference>
<evidence type="ECO:0008006" key="12">
    <source>
        <dbReference type="Google" id="ProtNLM"/>
    </source>
</evidence>
<evidence type="ECO:0000256" key="5">
    <source>
        <dbReference type="SAM" id="Coils"/>
    </source>
</evidence>
<dbReference type="PANTHER" id="PTHR23167:SF84">
    <property type="entry name" value="ALPHA ACTININ 3-RELATED"/>
    <property type="match status" value="1"/>
</dbReference>
<evidence type="ECO:0000256" key="1">
    <source>
        <dbReference type="ARBA" id="ARBA00022723"/>
    </source>
</evidence>